<evidence type="ECO:0000313" key="2">
    <source>
        <dbReference type="EMBL" id="VVD71293.1"/>
    </source>
</evidence>
<dbReference type="InterPro" id="IPR003462">
    <property type="entry name" value="ODC_Mu_crystall"/>
</dbReference>
<dbReference type="EC" id="1.5.1.49" evidence="2"/>
<name>A0A5E4S898_9BURK</name>
<dbReference type="Proteomes" id="UP000384354">
    <property type="component" value="Unassembled WGS sequence"/>
</dbReference>
<dbReference type="SUPFAM" id="SSF51735">
    <property type="entry name" value="NAD(P)-binding Rossmann-fold domains"/>
    <property type="match status" value="1"/>
</dbReference>
<dbReference type="EMBL" id="CABPSL010000001">
    <property type="protein sequence ID" value="VVD71293.1"/>
    <property type="molecule type" value="Genomic_DNA"/>
</dbReference>
<proteinExistence type="inferred from homology"/>
<keyword evidence="2" id="KW-0560">Oxidoreductase</keyword>
<dbReference type="FunFam" id="3.40.50.720:FF:000311">
    <property type="entry name" value="Ornithine cyclodeaminase"/>
    <property type="match status" value="1"/>
</dbReference>
<dbReference type="RefSeq" id="WP_150562331.1">
    <property type="nucleotide sequence ID" value="NZ_CABPSL010000001.1"/>
</dbReference>
<dbReference type="GO" id="GO:0005737">
    <property type="term" value="C:cytoplasm"/>
    <property type="evidence" value="ECO:0007669"/>
    <property type="project" value="TreeGrafter"/>
</dbReference>
<comment type="similarity">
    <text evidence="1">Belongs to the ornithine cyclodeaminase/mu-crystallin family.</text>
</comment>
<evidence type="ECO:0000256" key="1">
    <source>
        <dbReference type="ARBA" id="ARBA00008903"/>
    </source>
</evidence>
<reference evidence="2 3" key="1">
    <citation type="submission" date="2019-08" db="EMBL/GenBank/DDBJ databases">
        <authorList>
            <person name="Peeters C."/>
        </authorList>
    </citation>
    <scope>NUCLEOTIDE SEQUENCE [LARGE SCALE GENOMIC DNA]</scope>
    <source>
        <strain evidence="2 3">LMG 31106</strain>
    </source>
</reference>
<sequence>MLSIDKASAERLLPFPELIGALRAAFRDDITVPLRQTLKLPDERSPIGTSLLMPAWNRTGYYGVKLVNIFPENAKRGLPGLHSVYMLFDGNTGVPLASLDGDVITSRRTAAAAALGVDRLARSDASRLLVVGAGRVASLVAPAVATVRALREVEVWNPTREAAQRCAQQWRELGLPARAVTDLEAGVRRADIVSCATLATAPLIEADWLKEGSHLDLIGSFTPEMTEASPACFADAGVWVDTEEAIGKSGDILNAISAGAMVTSDIKGTMFDLCRGRCEGRTSSSQRTVFKAVGSALEDLAAAILVFEGCRDRLRG</sequence>
<dbReference type="GO" id="GO:0019752">
    <property type="term" value="P:carboxylic acid metabolic process"/>
    <property type="evidence" value="ECO:0007669"/>
    <property type="project" value="UniProtKB-ARBA"/>
</dbReference>
<dbReference type="InterPro" id="IPR023401">
    <property type="entry name" value="ODC_N"/>
</dbReference>
<organism evidence="2 3">
    <name type="scientific">Pandoraea cepalis</name>
    <dbReference type="NCBI Taxonomy" id="2508294"/>
    <lineage>
        <taxon>Bacteria</taxon>
        <taxon>Pseudomonadati</taxon>
        <taxon>Pseudomonadota</taxon>
        <taxon>Betaproteobacteria</taxon>
        <taxon>Burkholderiales</taxon>
        <taxon>Burkholderiaceae</taxon>
        <taxon>Pandoraea</taxon>
    </lineage>
</organism>
<dbReference type="Gene3D" id="3.40.50.720">
    <property type="entry name" value="NAD(P)-binding Rossmann-like Domain"/>
    <property type="match status" value="1"/>
</dbReference>
<dbReference type="InterPro" id="IPR036291">
    <property type="entry name" value="NAD(P)-bd_dom_sf"/>
</dbReference>
<evidence type="ECO:0000313" key="3">
    <source>
        <dbReference type="Proteomes" id="UP000384354"/>
    </source>
</evidence>
<dbReference type="PANTHER" id="PTHR13812:SF19">
    <property type="entry name" value="KETIMINE REDUCTASE MU-CRYSTALLIN"/>
    <property type="match status" value="1"/>
</dbReference>
<dbReference type="PIRSF" id="PIRSF001439">
    <property type="entry name" value="CryM"/>
    <property type="match status" value="1"/>
</dbReference>
<protein>
    <submittedName>
        <fullName evidence="2">Delta(1)-pyrroline-2-carboxylate reductase</fullName>
        <ecNumber evidence="2">1.5.1.49</ecNumber>
    </submittedName>
</protein>
<gene>
    <name evidence="2" type="primary">lhpI</name>
    <name evidence="2" type="ORF">PCE31106_00612</name>
</gene>
<dbReference type="AlphaFoldDB" id="A0A5E4S898"/>
<dbReference type="GO" id="GO:0016491">
    <property type="term" value="F:oxidoreductase activity"/>
    <property type="evidence" value="ECO:0007669"/>
    <property type="project" value="UniProtKB-KW"/>
</dbReference>
<dbReference type="Pfam" id="PF02423">
    <property type="entry name" value="OCD_Mu_crystall"/>
    <property type="match status" value="1"/>
</dbReference>
<dbReference type="NCBIfam" id="NF004793">
    <property type="entry name" value="PRK06141.1"/>
    <property type="match status" value="1"/>
</dbReference>
<accession>A0A5E4S898</accession>
<dbReference type="OrthoDB" id="5293744at2"/>
<dbReference type="PANTHER" id="PTHR13812">
    <property type="entry name" value="KETIMINE REDUCTASE MU-CRYSTALLIN"/>
    <property type="match status" value="1"/>
</dbReference>
<dbReference type="Gene3D" id="3.30.1780.10">
    <property type="entry name" value="ornithine cyclodeaminase, domain 1"/>
    <property type="match status" value="1"/>
</dbReference>